<evidence type="ECO:0000313" key="2">
    <source>
        <dbReference type="EMBL" id="EKS01916.1"/>
    </source>
</evidence>
<gene>
    <name evidence="2" type="ORF">LEP1GSC125_3431</name>
</gene>
<sequence length="43" mass="5006">MVPQFFFISGTWIAFILFRTVNPLMGLYLLKDKTGTYLSRTAF</sequence>
<name>A0AA87MQL6_9LEPT</name>
<keyword evidence="1" id="KW-0472">Membrane</keyword>
<feature type="transmembrane region" description="Helical" evidence="1">
    <location>
        <begin position="6"/>
        <end position="30"/>
    </location>
</feature>
<accession>A0AA87MQL6</accession>
<dbReference type="AlphaFoldDB" id="A0AA87MQL6"/>
<evidence type="ECO:0000256" key="1">
    <source>
        <dbReference type="SAM" id="Phobius"/>
    </source>
</evidence>
<keyword evidence="1" id="KW-0812">Transmembrane</keyword>
<proteinExistence type="predicted"/>
<keyword evidence="1" id="KW-1133">Transmembrane helix</keyword>
<comment type="caution">
    <text evidence="2">The sequence shown here is derived from an EMBL/GenBank/DDBJ whole genome shotgun (WGS) entry which is preliminary data.</text>
</comment>
<evidence type="ECO:0000313" key="3">
    <source>
        <dbReference type="Proteomes" id="UP000001343"/>
    </source>
</evidence>
<organism evidence="2 3">
    <name type="scientific">Leptospira mayottensis 200901122</name>
    <dbReference type="NCBI Taxonomy" id="1193010"/>
    <lineage>
        <taxon>Bacteria</taxon>
        <taxon>Pseudomonadati</taxon>
        <taxon>Spirochaetota</taxon>
        <taxon>Spirochaetia</taxon>
        <taxon>Leptospirales</taxon>
        <taxon>Leptospiraceae</taxon>
        <taxon>Leptospira</taxon>
    </lineage>
</organism>
<dbReference type="EMBL" id="AKWM02000005">
    <property type="protein sequence ID" value="EKS01916.1"/>
    <property type="molecule type" value="Genomic_DNA"/>
</dbReference>
<dbReference type="Proteomes" id="UP000001343">
    <property type="component" value="Unassembled WGS sequence"/>
</dbReference>
<reference evidence="2 3" key="1">
    <citation type="journal article" date="2014" name="Int. J. Syst. Evol. Microbiol.">
        <title>Leptospira mayottensis sp. nov., a pathogenic species of the genus Leptospira isolated from humans.</title>
        <authorList>
            <person name="Bourhy P."/>
            <person name="Collet L."/>
            <person name="Brisse S."/>
            <person name="Picardeau M."/>
        </authorList>
    </citation>
    <scope>NUCLEOTIDE SEQUENCE [LARGE SCALE GENOMIC DNA]</scope>
    <source>
        <strain evidence="2 3">200901122</strain>
    </source>
</reference>
<protein>
    <submittedName>
        <fullName evidence="2">Uncharacterized protein</fullName>
    </submittedName>
</protein>